<feature type="domain" description="HTH tetR-type" evidence="3">
    <location>
        <begin position="19"/>
        <end position="79"/>
    </location>
</feature>
<dbReference type="PANTHER" id="PTHR30055:SF223">
    <property type="entry name" value="HTH-TYPE TRANSCRIPTIONAL REGULATOR UIDR"/>
    <property type="match status" value="1"/>
</dbReference>
<dbReference type="Pfam" id="PF00440">
    <property type="entry name" value="TetR_N"/>
    <property type="match status" value="1"/>
</dbReference>
<feature type="DNA-binding region" description="H-T-H motif" evidence="2">
    <location>
        <begin position="42"/>
        <end position="61"/>
    </location>
</feature>
<dbReference type="Pfam" id="PF14246">
    <property type="entry name" value="TetR_C_7"/>
    <property type="match status" value="1"/>
</dbReference>
<sequence length="216" mass="23857">MQAKPVNELDPIKPLRPSNDKAEQILDGALKIFTTQGYAAASMDRIARAAGVSKPTLYSYFQDKEGLFMALVQNLSQSCDPLFPHRPAIADVDLPPEMFLRQLADKALTGFAQNPALLTLIRLIIGESERFPTLAQSFVREIQKPMLENLAIYLGSQPQLHFPDPMVAARIFAGSLVHFLIVQKLMQGEDILPLESDRLADGLVALMMAAGKKRDV</sequence>
<organism evidence="4 5">
    <name type="scientific">Synechocystis salina LEGE 00031</name>
    <dbReference type="NCBI Taxonomy" id="1828736"/>
    <lineage>
        <taxon>Bacteria</taxon>
        <taxon>Bacillati</taxon>
        <taxon>Cyanobacteriota</taxon>
        <taxon>Cyanophyceae</taxon>
        <taxon>Synechococcales</taxon>
        <taxon>Merismopediaceae</taxon>
        <taxon>Synechocystis</taxon>
    </lineage>
</organism>
<dbReference type="SUPFAM" id="SSF46689">
    <property type="entry name" value="Homeodomain-like"/>
    <property type="match status" value="1"/>
</dbReference>
<keyword evidence="1 2" id="KW-0238">DNA-binding</keyword>
<name>A0ABR9VX45_9SYNC</name>
<dbReference type="InterPro" id="IPR050109">
    <property type="entry name" value="HTH-type_TetR-like_transc_reg"/>
</dbReference>
<evidence type="ECO:0000313" key="4">
    <source>
        <dbReference type="EMBL" id="MBE9254978.1"/>
    </source>
</evidence>
<dbReference type="InterPro" id="IPR001647">
    <property type="entry name" value="HTH_TetR"/>
</dbReference>
<evidence type="ECO:0000256" key="1">
    <source>
        <dbReference type="ARBA" id="ARBA00023125"/>
    </source>
</evidence>
<dbReference type="Proteomes" id="UP000658720">
    <property type="component" value="Unassembled WGS sequence"/>
</dbReference>
<dbReference type="PRINTS" id="PR00455">
    <property type="entry name" value="HTHTETR"/>
</dbReference>
<evidence type="ECO:0000259" key="3">
    <source>
        <dbReference type="PROSITE" id="PS50977"/>
    </source>
</evidence>
<accession>A0ABR9VX45</accession>
<dbReference type="PANTHER" id="PTHR30055">
    <property type="entry name" value="HTH-TYPE TRANSCRIPTIONAL REGULATOR RUTR"/>
    <property type="match status" value="1"/>
</dbReference>
<evidence type="ECO:0000313" key="5">
    <source>
        <dbReference type="Proteomes" id="UP000658720"/>
    </source>
</evidence>
<dbReference type="InterPro" id="IPR039536">
    <property type="entry name" value="TetR_C_Proteobacteria"/>
</dbReference>
<evidence type="ECO:0000256" key="2">
    <source>
        <dbReference type="PROSITE-ProRule" id="PRU00335"/>
    </source>
</evidence>
<comment type="caution">
    <text evidence="4">The sequence shown here is derived from an EMBL/GenBank/DDBJ whole genome shotgun (WGS) entry which is preliminary data.</text>
</comment>
<dbReference type="EMBL" id="JADEVV010000045">
    <property type="protein sequence ID" value="MBE9254978.1"/>
    <property type="molecule type" value="Genomic_DNA"/>
</dbReference>
<dbReference type="InterPro" id="IPR023772">
    <property type="entry name" value="DNA-bd_HTH_TetR-type_CS"/>
</dbReference>
<dbReference type="InterPro" id="IPR009057">
    <property type="entry name" value="Homeodomain-like_sf"/>
</dbReference>
<gene>
    <name evidence="4" type="ORF">IQ217_14240</name>
</gene>
<keyword evidence="5" id="KW-1185">Reference proteome</keyword>
<proteinExistence type="predicted"/>
<dbReference type="Gene3D" id="1.10.357.10">
    <property type="entry name" value="Tetracycline Repressor, domain 2"/>
    <property type="match status" value="1"/>
</dbReference>
<dbReference type="RefSeq" id="WP_190596386.1">
    <property type="nucleotide sequence ID" value="NZ_JADEVV010000045.1"/>
</dbReference>
<dbReference type="PROSITE" id="PS01081">
    <property type="entry name" value="HTH_TETR_1"/>
    <property type="match status" value="1"/>
</dbReference>
<reference evidence="4 5" key="1">
    <citation type="submission" date="2020-10" db="EMBL/GenBank/DDBJ databases">
        <authorList>
            <person name="Castelo-Branco R."/>
            <person name="Eusebio N."/>
            <person name="Adriana R."/>
            <person name="Vieira A."/>
            <person name="Brugerolle De Fraissinette N."/>
            <person name="Rezende De Castro R."/>
            <person name="Schneider M.P."/>
            <person name="Vasconcelos V."/>
            <person name="Leao P.N."/>
        </authorList>
    </citation>
    <scope>NUCLEOTIDE SEQUENCE [LARGE SCALE GENOMIC DNA]</scope>
    <source>
        <strain evidence="4 5">LEGE 00031</strain>
    </source>
</reference>
<dbReference type="PROSITE" id="PS50977">
    <property type="entry name" value="HTH_TETR_2"/>
    <property type="match status" value="1"/>
</dbReference>
<protein>
    <submittedName>
        <fullName evidence="4">TetR/AcrR family transcriptional regulator</fullName>
    </submittedName>
</protein>